<sequence>EHSPLNFVVFSQDEDEEYRRSKRLTQVTGTWLVPESVTFSALLT</sequence>
<proteinExistence type="predicted"/>
<gene>
    <name evidence="1" type="ORF">TSPGSL018_3067</name>
</gene>
<feature type="non-terminal residue" evidence="1">
    <location>
        <position position="1"/>
    </location>
</feature>
<organism evidence="1">
    <name type="scientific">Tetraselmis sp. GSL018</name>
    <dbReference type="NCBI Taxonomy" id="582737"/>
    <lineage>
        <taxon>Eukaryota</taxon>
        <taxon>Viridiplantae</taxon>
        <taxon>Chlorophyta</taxon>
        <taxon>core chlorophytes</taxon>
        <taxon>Chlorodendrophyceae</taxon>
        <taxon>Chlorodendrales</taxon>
        <taxon>Chlorodendraceae</taxon>
        <taxon>Tetraselmis</taxon>
    </lineage>
</organism>
<dbReference type="EMBL" id="GBEZ01001422">
    <property type="protein sequence ID" value="JAC83547.1"/>
    <property type="molecule type" value="Transcribed_RNA"/>
</dbReference>
<reference evidence="1" key="1">
    <citation type="submission" date="2014-05" db="EMBL/GenBank/DDBJ databases">
        <title>The transcriptome of the halophilic microalga Tetraselmis sp. GSL018 isolated from the Great Salt Lake, Utah.</title>
        <authorList>
            <person name="Jinkerson R.E."/>
            <person name="D'Adamo S."/>
            <person name="Posewitz M.C."/>
        </authorList>
    </citation>
    <scope>NUCLEOTIDE SEQUENCE</scope>
    <source>
        <strain evidence="1">GSL018</strain>
    </source>
</reference>
<evidence type="ECO:0000313" key="1">
    <source>
        <dbReference type="EMBL" id="JAC83547.1"/>
    </source>
</evidence>
<protein>
    <submittedName>
        <fullName evidence="1">Uncharacterized protein</fullName>
    </submittedName>
</protein>
<accession>A0A061SEF4</accession>
<dbReference type="AlphaFoldDB" id="A0A061SEF4"/>
<name>A0A061SEF4_9CHLO</name>